<protein>
    <recommendedName>
        <fullName evidence="4">Pyridoxal-dependent decarboxylase</fullName>
    </recommendedName>
</protein>
<name>A0A973W6L7_9BRAD</name>
<reference evidence="3" key="1">
    <citation type="submission" date="2020-06" db="EMBL/GenBank/DDBJ databases">
        <title>Whole Genome Sequence of Bradyrhizobium sp. Strain 1S1.</title>
        <authorList>
            <person name="Bromfield E.S.P."/>
            <person name="Cloutier S."/>
        </authorList>
    </citation>
    <scope>NUCLEOTIDE SEQUENCE [LARGE SCALE GENOMIC DNA]</scope>
    <source>
        <strain evidence="3">1S1</strain>
    </source>
</reference>
<dbReference type="PANTHER" id="PTHR46101:SF2">
    <property type="entry name" value="SERINE DECARBOXYLASE"/>
    <property type="match status" value="1"/>
</dbReference>
<dbReference type="EMBL" id="JAAOLE020000001">
    <property type="protein sequence ID" value="NVI48302.1"/>
    <property type="molecule type" value="Genomic_DNA"/>
</dbReference>
<evidence type="ECO:0008006" key="4">
    <source>
        <dbReference type="Google" id="ProtNLM"/>
    </source>
</evidence>
<keyword evidence="2" id="KW-0210">Decarboxylase</keyword>
<comment type="caution">
    <text evidence="3">The sequence shown here is derived from an EMBL/GenBank/DDBJ whole genome shotgun (WGS) entry which is preliminary data.</text>
</comment>
<evidence type="ECO:0000256" key="2">
    <source>
        <dbReference type="ARBA" id="ARBA00022793"/>
    </source>
</evidence>
<dbReference type="InterPro" id="IPR015424">
    <property type="entry name" value="PyrdxlP-dep_Trfase"/>
</dbReference>
<dbReference type="RefSeq" id="WP_175612358.1">
    <property type="nucleotide sequence ID" value="NZ_CP088285.1"/>
</dbReference>
<proteinExistence type="inferred from homology"/>
<comment type="similarity">
    <text evidence="1">Belongs to the group II decarboxylase family.</text>
</comment>
<organism evidence="3">
    <name type="scientific">Bradyrhizobium septentrionale</name>
    <dbReference type="NCBI Taxonomy" id="1404411"/>
    <lineage>
        <taxon>Bacteria</taxon>
        <taxon>Pseudomonadati</taxon>
        <taxon>Pseudomonadota</taxon>
        <taxon>Alphaproteobacteria</taxon>
        <taxon>Hyphomicrobiales</taxon>
        <taxon>Nitrobacteraceae</taxon>
        <taxon>Bradyrhizobium</taxon>
    </lineage>
</organism>
<gene>
    <name evidence="3" type="ORF">HAP48_036605</name>
</gene>
<accession>A0A973W6L7</accession>
<dbReference type="GO" id="GO:0016831">
    <property type="term" value="F:carboxy-lyase activity"/>
    <property type="evidence" value="ECO:0007669"/>
    <property type="project" value="UniProtKB-KW"/>
</dbReference>
<keyword evidence="2" id="KW-0456">Lyase</keyword>
<dbReference type="SUPFAM" id="SSF53383">
    <property type="entry name" value="PLP-dependent transferases"/>
    <property type="match status" value="1"/>
</dbReference>
<evidence type="ECO:0000313" key="3">
    <source>
        <dbReference type="EMBL" id="NVI48302.1"/>
    </source>
</evidence>
<dbReference type="InterPro" id="IPR051151">
    <property type="entry name" value="Group_II_Decarboxylase"/>
</dbReference>
<dbReference type="PANTHER" id="PTHR46101">
    <property type="match status" value="1"/>
</dbReference>
<dbReference type="AlphaFoldDB" id="A0A973W6L7"/>
<evidence type="ECO:0000256" key="1">
    <source>
        <dbReference type="ARBA" id="ARBA00009533"/>
    </source>
</evidence>
<dbReference type="InterPro" id="IPR015421">
    <property type="entry name" value="PyrdxlP-dep_Trfase_major"/>
</dbReference>
<dbReference type="Gene3D" id="3.40.640.10">
    <property type="entry name" value="Type I PLP-dependent aspartate aminotransferase-like (Major domain)"/>
    <property type="match status" value="1"/>
</dbReference>
<sequence length="90" mass="10368">MLSGIPVREGIDYEPLWRFLKFTDNNLGDPFEPGTYRVNPHTLEREVIEFFAELFRAPREFRGYITNGGTEGNIHGLYLALFAVRACETN</sequence>